<evidence type="ECO:0000313" key="1">
    <source>
        <dbReference type="EMBL" id="MRG87461.1"/>
    </source>
</evidence>
<proteinExistence type="predicted"/>
<dbReference type="AlphaFoldDB" id="A0A6G1X8X9"/>
<name>A0A6G1X8X9_9BACI</name>
<gene>
    <name evidence="1" type="ORF">GH754_14280</name>
</gene>
<organism evidence="1 2">
    <name type="scientific">Salinibacillus xinjiangensis</name>
    <dbReference type="NCBI Taxonomy" id="1229268"/>
    <lineage>
        <taxon>Bacteria</taxon>
        <taxon>Bacillati</taxon>
        <taxon>Bacillota</taxon>
        <taxon>Bacilli</taxon>
        <taxon>Bacillales</taxon>
        <taxon>Bacillaceae</taxon>
        <taxon>Salinibacillus</taxon>
    </lineage>
</organism>
<dbReference type="OrthoDB" id="1907642at2"/>
<protein>
    <submittedName>
        <fullName evidence="1">SLAP domain-containing protein</fullName>
    </submittedName>
</protein>
<accession>A0A6G1X8X9</accession>
<sequence length="123" mass="14567">MQKLVFHNAWDKTLSSKDRKRIEKEFEKTKNRHQDLEIIILWLAMNHKGECLVTTLIHNRGNQSFPTDEIELRLVDHQKVIAEHTFTIPFTLEPFTSMPWTFIFSENSLGENSLENALIEWKT</sequence>
<keyword evidence="2" id="KW-1185">Reference proteome</keyword>
<comment type="caution">
    <text evidence="1">The sequence shown here is derived from an EMBL/GenBank/DDBJ whole genome shotgun (WGS) entry which is preliminary data.</text>
</comment>
<dbReference type="Proteomes" id="UP000480185">
    <property type="component" value="Unassembled WGS sequence"/>
</dbReference>
<evidence type="ECO:0000313" key="2">
    <source>
        <dbReference type="Proteomes" id="UP000480185"/>
    </source>
</evidence>
<dbReference type="RefSeq" id="WP_153729346.1">
    <property type="nucleotide sequence ID" value="NZ_WJNH01000009.1"/>
</dbReference>
<dbReference type="EMBL" id="WJNH01000009">
    <property type="protein sequence ID" value="MRG87461.1"/>
    <property type="molecule type" value="Genomic_DNA"/>
</dbReference>
<reference evidence="1 2" key="1">
    <citation type="submission" date="2019-11" db="EMBL/GenBank/DDBJ databases">
        <authorList>
            <person name="Li J."/>
        </authorList>
    </citation>
    <scope>NUCLEOTIDE SEQUENCE [LARGE SCALE GENOMIC DNA]</scope>
    <source>
        <strain evidence="1 2">J4</strain>
    </source>
</reference>
<dbReference type="NCBIfam" id="TIGR04398">
    <property type="entry name" value="SLAP_DUP"/>
    <property type="match status" value="1"/>
</dbReference>
<dbReference type="InterPro" id="IPR030910">
    <property type="entry name" value="SLAP_dom"/>
</dbReference>